<reference evidence="1 2" key="1">
    <citation type="submission" date="2021-03" db="EMBL/GenBank/DDBJ databases">
        <title>Antimicrobial resistance genes in bacteria isolated from Japanese honey, and their potential for conferring macrolide and lincosamide resistance in the American foulbrood pathogen Paenibacillus larvae.</title>
        <authorList>
            <person name="Okamoto M."/>
            <person name="Kumagai M."/>
            <person name="Kanamori H."/>
            <person name="Takamatsu D."/>
        </authorList>
    </citation>
    <scope>NUCLEOTIDE SEQUENCE [LARGE SCALE GENOMIC DNA]</scope>
    <source>
        <strain evidence="1 2">J41TS12</strain>
    </source>
</reference>
<dbReference type="EMBL" id="BORR01000005">
    <property type="protein sequence ID" value="GIO36778.1"/>
    <property type="molecule type" value="Genomic_DNA"/>
</dbReference>
<evidence type="ECO:0000313" key="2">
    <source>
        <dbReference type="Proteomes" id="UP000681162"/>
    </source>
</evidence>
<comment type="caution">
    <text evidence="1">The sequence shown here is derived from an EMBL/GenBank/DDBJ whole genome shotgun (WGS) entry which is preliminary data.</text>
</comment>
<dbReference type="AlphaFoldDB" id="A0A920CGG6"/>
<dbReference type="Proteomes" id="UP000681162">
    <property type="component" value="Unassembled WGS sequence"/>
</dbReference>
<organism evidence="1 2">
    <name type="scientific">Paenibacillus antibioticophila</name>
    <dbReference type="NCBI Taxonomy" id="1274374"/>
    <lineage>
        <taxon>Bacteria</taxon>
        <taxon>Bacillati</taxon>
        <taxon>Bacillota</taxon>
        <taxon>Bacilli</taxon>
        <taxon>Bacillales</taxon>
        <taxon>Paenibacillaceae</taxon>
        <taxon>Paenibacillus</taxon>
    </lineage>
</organism>
<name>A0A920CGG6_9BACL</name>
<proteinExistence type="predicted"/>
<dbReference type="RefSeq" id="WP_212939108.1">
    <property type="nucleotide sequence ID" value="NZ_BORR01000005.1"/>
</dbReference>
<keyword evidence="2" id="KW-1185">Reference proteome</keyword>
<evidence type="ECO:0000313" key="1">
    <source>
        <dbReference type="EMBL" id="GIO36778.1"/>
    </source>
</evidence>
<protein>
    <submittedName>
        <fullName evidence="1">Uncharacterized protein</fullName>
    </submittedName>
</protein>
<gene>
    <name evidence="1" type="ORF">J41TS12_16390</name>
</gene>
<sequence>MKLRVVPVVVSVVASAVLLFGGWFAYQQWAVENPFQHKVSQMEGVKGVQTSITPNQVELNLDLAPDTDFAGLVRQIEADGKKLLGSRELKLTIKDQKSEKLEQVWQGALFPIAQAMENKQYTEITAALEQLEASEAGISAKADMDEKNVYITLTDGQVSKFIILPRIAQAIGVWPNA</sequence>
<accession>A0A920CGG6</accession>